<accession>A0A4C1W404</accession>
<dbReference type="Proteomes" id="UP000299102">
    <property type="component" value="Unassembled WGS sequence"/>
</dbReference>
<evidence type="ECO:0000313" key="1">
    <source>
        <dbReference type="EMBL" id="GBP44807.1"/>
    </source>
</evidence>
<reference evidence="1 2" key="1">
    <citation type="journal article" date="2019" name="Commun. Biol.">
        <title>The bagworm genome reveals a unique fibroin gene that provides high tensile strength.</title>
        <authorList>
            <person name="Kono N."/>
            <person name="Nakamura H."/>
            <person name="Ohtoshi R."/>
            <person name="Tomita M."/>
            <person name="Numata K."/>
            <person name="Arakawa K."/>
        </authorList>
    </citation>
    <scope>NUCLEOTIDE SEQUENCE [LARGE SCALE GENOMIC DNA]</scope>
</reference>
<protein>
    <submittedName>
        <fullName evidence="1">Uncharacterized protein</fullName>
    </submittedName>
</protein>
<evidence type="ECO:0000313" key="2">
    <source>
        <dbReference type="Proteomes" id="UP000299102"/>
    </source>
</evidence>
<organism evidence="1 2">
    <name type="scientific">Eumeta variegata</name>
    <name type="common">Bagworm moth</name>
    <name type="synonym">Eumeta japonica</name>
    <dbReference type="NCBI Taxonomy" id="151549"/>
    <lineage>
        <taxon>Eukaryota</taxon>
        <taxon>Metazoa</taxon>
        <taxon>Ecdysozoa</taxon>
        <taxon>Arthropoda</taxon>
        <taxon>Hexapoda</taxon>
        <taxon>Insecta</taxon>
        <taxon>Pterygota</taxon>
        <taxon>Neoptera</taxon>
        <taxon>Endopterygota</taxon>
        <taxon>Lepidoptera</taxon>
        <taxon>Glossata</taxon>
        <taxon>Ditrysia</taxon>
        <taxon>Tineoidea</taxon>
        <taxon>Psychidae</taxon>
        <taxon>Oiketicinae</taxon>
        <taxon>Eumeta</taxon>
    </lineage>
</organism>
<comment type="caution">
    <text evidence="1">The sequence shown here is derived from an EMBL/GenBank/DDBJ whole genome shotgun (WGS) entry which is preliminary data.</text>
</comment>
<gene>
    <name evidence="1" type="ORF">EVAR_86623_1</name>
</gene>
<sequence>MACVISVCTPVQHDASTPPPTYLPASNPPPVSSLRRLLAKERCRPRVVHADRVRVGYCYRTSVVADATSKCESKGLNFALRQEELDSTKIQFAHGQNQTGTFKCKDNALTTESSANLNHGV</sequence>
<name>A0A4C1W404_EUMVA</name>
<dbReference type="AlphaFoldDB" id="A0A4C1W404"/>
<dbReference type="EMBL" id="BGZK01000458">
    <property type="protein sequence ID" value="GBP44807.1"/>
    <property type="molecule type" value="Genomic_DNA"/>
</dbReference>
<proteinExistence type="predicted"/>
<keyword evidence="2" id="KW-1185">Reference proteome</keyword>